<accession>A0A9R1W1G2</accession>
<name>A0A9R1W1G2_LACSA</name>
<sequence>MFETSDMTGPLSVLPPKSRLLVDGDDVEKSTSTIDVPCDSFSVGDKIVVLPGDRVPADGIVTAGRSTVDESSFTVDPPLVTKLPCF</sequence>
<dbReference type="Gene3D" id="2.70.150.10">
    <property type="entry name" value="Calcium-transporting ATPase, cytoplasmic transduction domain A"/>
    <property type="match status" value="1"/>
</dbReference>
<keyword evidence="1" id="KW-0479">Metal-binding</keyword>
<dbReference type="PANTHER" id="PTHR43520:SF22">
    <property type="entry name" value="COPPER-TRANSPORTING ATPASE PAA1, CHLOROPLASTIC"/>
    <property type="match status" value="1"/>
</dbReference>
<evidence type="ECO:0000256" key="2">
    <source>
        <dbReference type="ARBA" id="ARBA00022967"/>
    </source>
</evidence>
<dbReference type="EMBL" id="NBSK02000003">
    <property type="protein sequence ID" value="KAJ0216620.1"/>
    <property type="molecule type" value="Genomic_DNA"/>
</dbReference>
<organism evidence="4 5">
    <name type="scientific">Lactuca sativa</name>
    <name type="common">Garden lettuce</name>
    <dbReference type="NCBI Taxonomy" id="4236"/>
    <lineage>
        <taxon>Eukaryota</taxon>
        <taxon>Viridiplantae</taxon>
        <taxon>Streptophyta</taxon>
        <taxon>Embryophyta</taxon>
        <taxon>Tracheophyta</taxon>
        <taxon>Spermatophyta</taxon>
        <taxon>Magnoliopsida</taxon>
        <taxon>eudicotyledons</taxon>
        <taxon>Gunneridae</taxon>
        <taxon>Pentapetalae</taxon>
        <taxon>asterids</taxon>
        <taxon>campanulids</taxon>
        <taxon>Asterales</taxon>
        <taxon>Asteraceae</taxon>
        <taxon>Cichorioideae</taxon>
        <taxon>Cichorieae</taxon>
        <taxon>Lactucinae</taxon>
        <taxon>Lactuca</taxon>
    </lineage>
</organism>
<dbReference type="InterPro" id="IPR059000">
    <property type="entry name" value="ATPase_P-type_domA"/>
</dbReference>
<dbReference type="AlphaFoldDB" id="A0A9R1W1G2"/>
<keyword evidence="2" id="KW-1278">Translocase</keyword>
<reference evidence="4 5" key="1">
    <citation type="journal article" date="2017" name="Nat. Commun.">
        <title>Genome assembly with in vitro proximity ligation data and whole-genome triplication in lettuce.</title>
        <authorList>
            <person name="Reyes-Chin-Wo S."/>
            <person name="Wang Z."/>
            <person name="Yang X."/>
            <person name="Kozik A."/>
            <person name="Arikit S."/>
            <person name="Song C."/>
            <person name="Xia L."/>
            <person name="Froenicke L."/>
            <person name="Lavelle D.O."/>
            <person name="Truco M.J."/>
            <person name="Xia R."/>
            <person name="Zhu S."/>
            <person name="Xu C."/>
            <person name="Xu H."/>
            <person name="Xu X."/>
            <person name="Cox K."/>
            <person name="Korf I."/>
            <person name="Meyers B.C."/>
            <person name="Michelmore R.W."/>
        </authorList>
    </citation>
    <scope>NUCLEOTIDE SEQUENCE [LARGE SCALE GENOMIC DNA]</scope>
    <source>
        <strain evidence="5">cv. Salinas</strain>
        <tissue evidence="4">Seedlings</tissue>
    </source>
</reference>
<dbReference type="PANTHER" id="PTHR43520">
    <property type="entry name" value="ATP7, ISOFORM B"/>
    <property type="match status" value="1"/>
</dbReference>
<evidence type="ECO:0000313" key="4">
    <source>
        <dbReference type="EMBL" id="KAJ0216620.1"/>
    </source>
</evidence>
<proteinExistence type="predicted"/>
<evidence type="ECO:0000313" key="5">
    <source>
        <dbReference type="Proteomes" id="UP000235145"/>
    </source>
</evidence>
<dbReference type="GO" id="GO:0046872">
    <property type="term" value="F:metal ion binding"/>
    <property type="evidence" value="ECO:0007669"/>
    <property type="project" value="UniProtKB-KW"/>
</dbReference>
<dbReference type="Pfam" id="PF00122">
    <property type="entry name" value="E1-E2_ATPase"/>
    <property type="match status" value="1"/>
</dbReference>
<comment type="caution">
    <text evidence="4">The sequence shown here is derived from an EMBL/GenBank/DDBJ whole genome shotgun (WGS) entry which is preliminary data.</text>
</comment>
<evidence type="ECO:0000259" key="3">
    <source>
        <dbReference type="Pfam" id="PF00122"/>
    </source>
</evidence>
<feature type="domain" description="P-type ATPase A" evidence="3">
    <location>
        <begin position="16"/>
        <end position="74"/>
    </location>
</feature>
<protein>
    <recommendedName>
        <fullName evidence="3">P-type ATPase A domain-containing protein</fullName>
    </recommendedName>
</protein>
<dbReference type="InterPro" id="IPR008250">
    <property type="entry name" value="ATPase_P-typ_transduc_dom_A_sf"/>
</dbReference>
<dbReference type="Proteomes" id="UP000235145">
    <property type="component" value="Unassembled WGS sequence"/>
</dbReference>
<dbReference type="SUPFAM" id="SSF81653">
    <property type="entry name" value="Calcium ATPase, transduction domain A"/>
    <property type="match status" value="1"/>
</dbReference>
<keyword evidence="5" id="KW-1185">Reference proteome</keyword>
<evidence type="ECO:0000256" key="1">
    <source>
        <dbReference type="ARBA" id="ARBA00022723"/>
    </source>
</evidence>
<gene>
    <name evidence="4" type="ORF">LSAT_V11C300136960</name>
</gene>